<keyword evidence="3" id="KW-0238">DNA-binding</keyword>
<dbReference type="RefSeq" id="WP_270044676.1">
    <property type="nucleotide sequence ID" value="NZ_JAPDOD010000046.1"/>
</dbReference>
<dbReference type="SUPFAM" id="SSF46955">
    <property type="entry name" value="Putative DNA-binding domain"/>
    <property type="match status" value="1"/>
</dbReference>
<protein>
    <submittedName>
        <fullName evidence="6">MerR family transcriptional regulator</fullName>
    </submittedName>
</protein>
<evidence type="ECO:0000256" key="4">
    <source>
        <dbReference type="ARBA" id="ARBA00023163"/>
    </source>
</evidence>
<dbReference type="Proteomes" id="UP001149140">
    <property type="component" value="Unassembled WGS sequence"/>
</dbReference>
<dbReference type="PROSITE" id="PS50937">
    <property type="entry name" value="HTH_MERR_2"/>
    <property type="match status" value="1"/>
</dbReference>
<dbReference type="AlphaFoldDB" id="A0A9X3MZI4"/>
<dbReference type="Gene3D" id="1.10.1660.10">
    <property type="match status" value="1"/>
</dbReference>
<comment type="caution">
    <text evidence="6">The sequence shown here is derived from an EMBL/GenBank/DDBJ whole genome shotgun (WGS) entry which is preliminary data.</text>
</comment>
<evidence type="ECO:0000256" key="3">
    <source>
        <dbReference type="ARBA" id="ARBA00023125"/>
    </source>
</evidence>
<dbReference type="PANTHER" id="PTHR30204:SF69">
    <property type="entry name" value="MERR-FAMILY TRANSCRIPTIONAL REGULATOR"/>
    <property type="match status" value="1"/>
</dbReference>
<evidence type="ECO:0000259" key="5">
    <source>
        <dbReference type="PROSITE" id="PS50937"/>
    </source>
</evidence>
<dbReference type="Pfam" id="PF13411">
    <property type="entry name" value="MerR_1"/>
    <property type="match status" value="1"/>
</dbReference>
<gene>
    <name evidence="6" type="ORF">OM076_34430</name>
</gene>
<proteinExistence type="predicted"/>
<evidence type="ECO:0000313" key="6">
    <source>
        <dbReference type="EMBL" id="MDA0165417.1"/>
    </source>
</evidence>
<organism evidence="6 7">
    <name type="scientific">Solirubrobacter ginsenosidimutans</name>
    <dbReference type="NCBI Taxonomy" id="490573"/>
    <lineage>
        <taxon>Bacteria</taxon>
        <taxon>Bacillati</taxon>
        <taxon>Actinomycetota</taxon>
        <taxon>Thermoleophilia</taxon>
        <taxon>Solirubrobacterales</taxon>
        <taxon>Solirubrobacteraceae</taxon>
        <taxon>Solirubrobacter</taxon>
    </lineage>
</organism>
<dbReference type="GO" id="GO:0003700">
    <property type="term" value="F:DNA-binding transcription factor activity"/>
    <property type="evidence" value="ECO:0007669"/>
    <property type="project" value="InterPro"/>
</dbReference>
<dbReference type="InterPro" id="IPR047057">
    <property type="entry name" value="MerR_fam"/>
</dbReference>
<keyword evidence="7" id="KW-1185">Reference proteome</keyword>
<keyword evidence="1" id="KW-0678">Repressor</keyword>
<dbReference type="SMART" id="SM00422">
    <property type="entry name" value="HTH_MERR"/>
    <property type="match status" value="1"/>
</dbReference>
<dbReference type="InterPro" id="IPR009061">
    <property type="entry name" value="DNA-bd_dom_put_sf"/>
</dbReference>
<dbReference type="EMBL" id="JAPDOD010000046">
    <property type="protein sequence ID" value="MDA0165417.1"/>
    <property type="molecule type" value="Genomic_DNA"/>
</dbReference>
<name>A0A9X3MZI4_9ACTN</name>
<dbReference type="GO" id="GO:0003677">
    <property type="term" value="F:DNA binding"/>
    <property type="evidence" value="ECO:0007669"/>
    <property type="project" value="UniProtKB-KW"/>
</dbReference>
<dbReference type="Pfam" id="PF10069">
    <property type="entry name" value="DICT"/>
    <property type="match status" value="1"/>
</dbReference>
<evidence type="ECO:0000256" key="2">
    <source>
        <dbReference type="ARBA" id="ARBA00023015"/>
    </source>
</evidence>
<evidence type="ECO:0000256" key="1">
    <source>
        <dbReference type="ARBA" id="ARBA00022491"/>
    </source>
</evidence>
<evidence type="ECO:0000313" key="7">
    <source>
        <dbReference type="Proteomes" id="UP001149140"/>
    </source>
</evidence>
<accession>A0A9X3MZI4</accession>
<feature type="domain" description="HTH merR-type" evidence="5">
    <location>
        <begin position="3"/>
        <end position="72"/>
    </location>
</feature>
<reference evidence="6" key="1">
    <citation type="submission" date="2022-10" db="EMBL/GenBank/DDBJ databases">
        <title>The WGS of Solirubrobacter ginsenosidimutans DSM 21036.</title>
        <authorList>
            <person name="Jiang Z."/>
        </authorList>
    </citation>
    <scope>NUCLEOTIDE SEQUENCE</scope>
    <source>
        <strain evidence="6">DSM 21036</strain>
    </source>
</reference>
<dbReference type="PANTHER" id="PTHR30204">
    <property type="entry name" value="REDOX-CYCLING DRUG-SENSING TRANSCRIPTIONAL ACTIVATOR SOXR"/>
    <property type="match status" value="1"/>
</dbReference>
<keyword evidence="2" id="KW-0805">Transcription regulation</keyword>
<dbReference type="InterPro" id="IPR019278">
    <property type="entry name" value="DICT_dom"/>
</dbReference>
<keyword evidence="4" id="KW-0804">Transcription</keyword>
<sequence>MKKLAIKDLSEQTGVAAGTIRMWEQRYGFPEPARTAAGYRVYTEQDVVALRRVVAYRSRGLSVPAALERARSLEGETDRPSIFAALAAGGTPVRPQKLRRPTLIAISRAIEEEAMARAAGPVVIGAFQSERNYRAVEHRYRRLANVADAVGVFADFEQSSTEDENVPAEISIGTGEALGHEWAVIVDAPGYAACLVGWETPSSNGERVFEAVWTMDAPVVRRAAQVGAAIASRSAPEWSERLLNILADRPLAVEAPTPGLTALTNRMIGYLDATGAGFDR</sequence>
<dbReference type="InterPro" id="IPR000551">
    <property type="entry name" value="MerR-type_HTH_dom"/>
</dbReference>